<dbReference type="PROSITE" id="PS00086">
    <property type="entry name" value="CYTOCHROME_P450"/>
    <property type="match status" value="1"/>
</dbReference>
<dbReference type="Proteomes" id="UP000054342">
    <property type="component" value="Unassembled WGS sequence"/>
</dbReference>
<dbReference type="Gene3D" id="1.10.630.10">
    <property type="entry name" value="Cytochrome P450"/>
    <property type="match status" value="1"/>
</dbReference>
<evidence type="ECO:0000256" key="4">
    <source>
        <dbReference type="ARBA" id="ARBA00023002"/>
    </source>
</evidence>
<evidence type="ECO:0000256" key="7">
    <source>
        <dbReference type="RuleBase" id="RU000461"/>
    </source>
</evidence>
<dbReference type="InterPro" id="IPR017972">
    <property type="entry name" value="Cyt_P450_CS"/>
</dbReference>
<accession>A0A0D2EZZ0</accession>
<dbReference type="PRINTS" id="PR00463">
    <property type="entry name" value="EP450I"/>
</dbReference>
<dbReference type="OrthoDB" id="3934656at2759"/>
<dbReference type="PANTHER" id="PTHR24305">
    <property type="entry name" value="CYTOCHROME P450"/>
    <property type="match status" value="1"/>
</dbReference>
<keyword evidence="3 6" id="KW-0479">Metal-binding</keyword>
<keyword evidence="9" id="KW-1185">Reference proteome</keyword>
<comment type="similarity">
    <text evidence="2 7">Belongs to the cytochrome P450 family.</text>
</comment>
<dbReference type="PRINTS" id="PR00385">
    <property type="entry name" value="P450"/>
</dbReference>
<evidence type="ECO:0000256" key="5">
    <source>
        <dbReference type="ARBA" id="ARBA00023004"/>
    </source>
</evidence>
<evidence type="ECO:0000313" key="9">
    <source>
        <dbReference type="Proteomes" id="UP000054342"/>
    </source>
</evidence>
<dbReference type="GO" id="GO:0005506">
    <property type="term" value="F:iron ion binding"/>
    <property type="evidence" value="ECO:0007669"/>
    <property type="project" value="InterPro"/>
</dbReference>
<evidence type="ECO:0000256" key="3">
    <source>
        <dbReference type="ARBA" id="ARBA00022723"/>
    </source>
</evidence>
<organism evidence="8 9">
    <name type="scientific">Exophiala xenobiotica</name>
    <dbReference type="NCBI Taxonomy" id="348802"/>
    <lineage>
        <taxon>Eukaryota</taxon>
        <taxon>Fungi</taxon>
        <taxon>Dikarya</taxon>
        <taxon>Ascomycota</taxon>
        <taxon>Pezizomycotina</taxon>
        <taxon>Eurotiomycetes</taxon>
        <taxon>Chaetothyriomycetidae</taxon>
        <taxon>Chaetothyriales</taxon>
        <taxon>Herpotrichiellaceae</taxon>
        <taxon>Exophiala</taxon>
    </lineage>
</organism>
<keyword evidence="4 7" id="KW-0560">Oxidoreductase</keyword>
<dbReference type="CDD" id="cd11060">
    <property type="entry name" value="CYP57A1-like"/>
    <property type="match status" value="1"/>
</dbReference>
<feature type="binding site" description="axial binding residue" evidence="6">
    <location>
        <position position="468"/>
    </location>
    <ligand>
        <name>heme</name>
        <dbReference type="ChEBI" id="CHEBI:30413"/>
    </ligand>
    <ligandPart>
        <name>Fe</name>
        <dbReference type="ChEBI" id="CHEBI:18248"/>
    </ligandPart>
</feature>
<dbReference type="InterPro" id="IPR036396">
    <property type="entry name" value="Cyt_P450_sf"/>
</dbReference>
<dbReference type="Pfam" id="PF00067">
    <property type="entry name" value="p450"/>
    <property type="match status" value="1"/>
</dbReference>
<dbReference type="HOGENOM" id="CLU_001570_14_0_1"/>
<evidence type="ECO:0000256" key="2">
    <source>
        <dbReference type="ARBA" id="ARBA00010617"/>
    </source>
</evidence>
<comment type="cofactor">
    <cofactor evidence="1 6">
        <name>heme</name>
        <dbReference type="ChEBI" id="CHEBI:30413"/>
    </cofactor>
</comment>
<name>A0A0D2EZZ0_9EURO</name>
<dbReference type="RefSeq" id="XP_013321842.1">
    <property type="nucleotide sequence ID" value="XM_013466388.1"/>
</dbReference>
<dbReference type="InterPro" id="IPR002401">
    <property type="entry name" value="Cyt_P450_E_grp-I"/>
</dbReference>
<dbReference type="AlphaFoldDB" id="A0A0D2EZZ0"/>
<keyword evidence="5 6" id="KW-0408">Iron</keyword>
<proteinExistence type="inferred from homology"/>
<dbReference type="EMBL" id="KN847317">
    <property type="protein sequence ID" value="KIW61258.1"/>
    <property type="molecule type" value="Genomic_DNA"/>
</dbReference>
<dbReference type="GO" id="GO:0004497">
    <property type="term" value="F:monooxygenase activity"/>
    <property type="evidence" value="ECO:0007669"/>
    <property type="project" value="UniProtKB-KW"/>
</dbReference>
<dbReference type="PANTHER" id="PTHR24305:SF232">
    <property type="entry name" value="P450, PUTATIVE (EUROFUNG)-RELATED"/>
    <property type="match status" value="1"/>
</dbReference>
<reference evidence="8 9" key="1">
    <citation type="submission" date="2015-01" db="EMBL/GenBank/DDBJ databases">
        <title>The Genome Sequence of Exophiala xenobiotica CBS118157.</title>
        <authorList>
            <consortium name="The Broad Institute Genomics Platform"/>
            <person name="Cuomo C."/>
            <person name="de Hoog S."/>
            <person name="Gorbushina A."/>
            <person name="Stielow B."/>
            <person name="Teixiera M."/>
            <person name="Abouelleil A."/>
            <person name="Chapman S.B."/>
            <person name="Priest M."/>
            <person name="Young S.K."/>
            <person name="Wortman J."/>
            <person name="Nusbaum C."/>
            <person name="Birren B."/>
        </authorList>
    </citation>
    <scope>NUCLEOTIDE SEQUENCE [LARGE SCALE GENOMIC DNA]</scope>
    <source>
        <strain evidence="8 9">CBS 118157</strain>
    </source>
</reference>
<sequence length="524" mass="59968">MPNNETEKLVRGNAAMLDVQVSPTSRHGTAPGGDQHVDLPYLGSSQELRSWFSTVSYLDQTLKRVATIFETSRLLFSALRTALRAGLRDLPGPFLARFSALYRLSLVYRGKAPFEYRKLHNKYGPVVRTEFYVVFTPYYKDKPMDSLFTTRDPTYHKNLKRPVAQLFSMTNMKNYEIYTDECTRIFIDTMHELQGQPVDLGAWIQWYAFDVIASITFQRRFGFLENRYDVDHMIADLDFAFLYAKIIGQFPNLHPYLVGNKTLLKTLERLGIEPPDPLARFLNITEEEIKRYDDQKKENGRTDFLAQLRAKEAKDGQVPHRDMVNHLANNILAGSDTTAISLRAVFYYLMKNQSTYKKLVAEIDEAEKNNQLSTFVTQAVMKEALRIHPGVAFPLERCVPPAGADLGGYKLPGGTNVSANPAVIHVDKDIFGNDANRFRPERWLEASPEQLKAMDRSFLAFGYGARTCIGRNISILEMGKFIPQVLRHLDVKWAASEPEWKTDAAWFWRQTGVHVKFGWRGKVL</sequence>
<evidence type="ECO:0000313" key="8">
    <source>
        <dbReference type="EMBL" id="KIW61258.1"/>
    </source>
</evidence>
<dbReference type="GeneID" id="25323311"/>
<evidence type="ECO:0000256" key="6">
    <source>
        <dbReference type="PIRSR" id="PIRSR602401-1"/>
    </source>
</evidence>
<dbReference type="InterPro" id="IPR050121">
    <property type="entry name" value="Cytochrome_P450_monoxygenase"/>
</dbReference>
<dbReference type="STRING" id="348802.A0A0D2EZZ0"/>
<protein>
    <submittedName>
        <fullName evidence="8">Uncharacterized protein</fullName>
    </submittedName>
</protein>
<dbReference type="GO" id="GO:0016705">
    <property type="term" value="F:oxidoreductase activity, acting on paired donors, with incorporation or reduction of molecular oxygen"/>
    <property type="evidence" value="ECO:0007669"/>
    <property type="project" value="InterPro"/>
</dbReference>
<dbReference type="InterPro" id="IPR001128">
    <property type="entry name" value="Cyt_P450"/>
</dbReference>
<gene>
    <name evidence="8" type="ORF">PV05_01403</name>
</gene>
<dbReference type="SUPFAM" id="SSF48264">
    <property type="entry name" value="Cytochrome P450"/>
    <property type="match status" value="1"/>
</dbReference>
<dbReference type="GO" id="GO:0020037">
    <property type="term" value="F:heme binding"/>
    <property type="evidence" value="ECO:0007669"/>
    <property type="project" value="InterPro"/>
</dbReference>
<evidence type="ECO:0000256" key="1">
    <source>
        <dbReference type="ARBA" id="ARBA00001971"/>
    </source>
</evidence>
<keyword evidence="6 7" id="KW-0349">Heme</keyword>
<keyword evidence="7" id="KW-0503">Monooxygenase</keyword>